<dbReference type="PANTHER" id="PTHR30371:SF0">
    <property type="entry name" value="SEC-INDEPENDENT PROTEIN TRANSLOCASE PROTEIN TATC, CHLOROPLASTIC-RELATED"/>
    <property type="match status" value="1"/>
</dbReference>
<dbReference type="GO" id="GO:0009977">
    <property type="term" value="F:proton motive force dependent protein transmembrane transporter activity"/>
    <property type="evidence" value="ECO:0007669"/>
    <property type="project" value="TreeGrafter"/>
</dbReference>
<dbReference type="GO" id="GO:0043953">
    <property type="term" value="P:protein transport by the Tat complex"/>
    <property type="evidence" value="ECO:0007669"/>
    <property type="project" value="TreeGrafter"/>
</dbReference>
<name>A0A2U3QI32_9BACT</name>
<evidence type="ECO:0000256" key="2">
    <source>
        <dbReference type="ARBA" id="ARBA00022692"/>
    </source>
</evidence>
<dbReference type="PRINTS" id="PR01840">
    <property type="entry name" value="TATCFAMILY"/>
</dbReference>
<dbReference type="AlphaFoldDB" id="A0A2U3QI32"/>
<proteinExistence type="predicted"/>
<dbReference type="EMBL" id="OUUY01000088">
    <property type="protein sequence ID" value="SPQ01072.1"/>
    <property type="molecule type" value="Genomic_DNA"/>
</dbReference>
<evidence type="ECO:0000256" key="5">
    <source>
        <dbReference type="SAM" id="Phobius"/>
    </source>
</evidence>
<organism evidence="6 7">
    <name type="scientific">Candidatus Sulfobium mesophilum</name>
    <dbReference type="NCBI Taxonomy" id="2016548"/>
    <lineage>
        <taxon>Bacteria</taxon>
        <taxon>Pseudomonadati</taxon>
        <taxon>Nitrospirota</taxon>
        <taxon>Nitrospiria</taxon>
        <taxon>Nitrospirales</taxon>
        <taxon>Nitrospiraceae</taxon>
        <taxon>Candidatus Sulfobium</taxon>
    </lineage>
</organism>
<comment type="subcellular location">
    <subcellularLocation>
        <location evidence="1">Membrane</location>
        <topology evidence="1">Multi-pass membrane protein</topology>
    </subcellularLocation>
</comment>
<keyword evidence="2 5" id="KW-0812">Transmembrane</keyword>
<dbReference type="InterPro" id="IPR002033">
    <property type="entry name" value="TatC"/>
</dbReference>
<dbReference type="Pfam" id="PF00902">
    <property type="entry name" value="TatC"/>
    <property type="match status" value="1"/>
</dbReference>
<keyword evidence="4 5" id="KW-0472">Membrane</keyword>
<dbReference type="GO" id="GO:0033281">
    <property type="term" value="C:TAT protein transport complex"/>
    <property type="evidence" value="ECO:0007669"/>
    <property type="project" value="TreeGrafter"/>
</dbReference>
<evidence type="ECO:0000256" key="3">
    <source>
        <dbReference type="ARBA" id="ARBA00022989"/>
    </source>
</evidence>
<evidence type="ECO:0000256" key="1">
    <source>
        <dbReference type="ARBA" id="ARBA00004141"/>
    </source>
</evidence>
<feature type="transmembrane region" description="Helical" evidence="5">
    <location>
        <begin position="72"/>
        <end position="92"/>
    </location>
</feature>
<feature type="transmembrane region" description="Helical" evidence="5">
    <location>
        <begin position="12"/>
        <end position="29"/>
    </location>
</feature>
<keyword evidence="3 5" id="KW-1133">Transmembrane helix</keyword>
<keyword evidence="7" id="KW-1185">Reference proteome</keyword>
<dbReference type="PANTHER" id="PTHR30371">
    <property type="entry name" value="SEC-INDEPENDENT PROTEIN TRANSLOCASE PROTEIN TATC"/>
    <property type="match status" value="1"/>
</dbReference>
<dbReference type="GO" id="GO:0065002">
    <property type="term" value="P:intracellular protein transmembrane transport"/>
    <property type="evidence" value="ECO:0007669"/>
    <property type="project" value="TreeGrafter"/>
</dbReference>
<evidence type="ECO:0000313" key="7">
    <source>
        <dbReference type="Proteomes" id="UP000245125"/>
    </source>
</evidence>
<accession>A0A2U3QI32</accession>
<evidence type="ECO:0000256" key="4">
    <source>
        <dbReference type="ARBA" id="ARBA00023136"/>
    </source>
</evidence>
<gene>
    <name evidence="6" type="ORF">NBG4_410020</name>
</gene>
<evidence type="ECO:0000313" key="6">
    <source>
        <dbReference type="EMBL" id="SPQ01072.1"/>
    </source>
</evidence>
<dbReference type="Proteomes" id="UP000245125">
    <property type="component" value="Unassembled WGS sequence"/>
</dbReference>
<sequence>MVHLTELRRRIFVSLAFLGLAFAGIFNFSENVFDLLRFPLRTELKIIATKPFIQLIAKKPVSLVFFSPAEGFWMHLEASMIAALIISLPVIFHQLWRFIAPGLTVKEKKYVVPFIVTGLFFF</sequence>
<protein>
    <submittedName>
        <fullName evidence="6">Sec-independent protein translocase protein TatC</fullName>
    </submittedName>
</protein>
<reference evidence="7" key="1">
    <citation type="submission" date="2018-03" db="EMBL/GenBank/DDBJ databases">
        <authorList>
            <person name="Zecchin S."/>
        </authorList>
    </citation>
    <scope>NUCLEOTIDE SEQUENCE [LARGE SCALE GENOMIC DNA]</scope>
</reference>